<organism evidence="4">
    <name type="scientific">marine sediment metagenome</name>
    <dbReference type="NCBI Taxonomy" id="412755"/>
    <lineage>
        <taxon>unclassified sequences</taxon>
        <taxon>metagenomes</taxon>
        <taxon>ecological metagenomes</taxon>
    </lineage>
</organism>
<feature type="domain" description="Terminase large subunit-like ATPase" evidence="2">
    <location>
        <begin position="3"/>
        <end position="67"/>
    </location>
</feature>
<reference evidence="4" key="1">
    <citation type="journal article" date="2015" name="Nature">
        <title>Complex archaea that bridge the gap between prokaryotes and eukaryotes.</title>
        <authorList>
            <person name="Spang A."/>
            <person name="Saw J.H."/>
            <person name="Jorgensen S.L."/>
            <person name="Zaremba-Niedzwiedzka K."/>
            <person name="Martijn J."/>
            <person name="Lind A.E."/>
            <person name="van Eijk R."/>
            <person name="Schleper C."/>
            <person name="Guy L."/>
            <person name="Ettema T.J."/>
        </authorList>
    </citation>
    <scope>NUCLEOTIDE SEQUENCE</scope>
</reference>
<feature type="region of interest" description="Disordered" evidence="1">
    <location>
        <begin position="200"/>
        <end position="219"/>
    </location>
</feature>
<evidence type="ECO:0000259" key="2">
    <source>
        <dbReference type="Pfam" id="PF03354"/>
    </source>
</evidence>
<feature type="domain" description="Terminase large subunit-like endonuclease" evidence="3">
    <location>
        <begin position="228"/>
        <end position="383"/>
    </location>
</feature>
<dbReference type="AlphaFoldDB" id="A0A0F9DSK1"/>
<protein>
    <recommendedName>
        <fullName evidence="5">Terminase</fullName>
    </recommendedName>
</protein>
<accession>A0A0F9DSK1</accession>
<gene>
    <name evidence="4" type="ORF">LCGC14_2453240</name>
</gene>
<evidence type="ECO:0000256" key="1">
    <source>
        <dbReference type="SAM" id="MobiDB-lite"/>
    </source>
</evidence>
<name>A0A0F9DSK1_9ZZZZ</name>
<evidence type="ECO:0000259" key="3">
    <source>
        <dbReference type="Pfam" id="PF20441"/>
    </source>
</evidence>
<evidence type="ECO:0008006" key="5">
    <source>
        <dbReference type="Google" id="ProtNLM"/>
    </source>
</evidence>
<evidence type="ECO:0000313" key="4">
    <source>
        <dbReference type="EMBL" id="KKL20661.1"/>
    </source>
</evidence>
<feature type="domain" description="Terminase large subunit-like endonuclease" evidence="3">
    <location>
        <begin position="80"/>
        <end position="198"/>
    </location>
</feature>
<dbReference type="InterPro" id="IPR005021">
    <property type="entry name" value="Terminase_largesu-like"/>
</dbReference>
<dbReference type="PANTHER" id="PTHR41287:SF1">
    <property type="entry name" value="PROTEIN YMFN"/>
    <property type="match status" value="1"/>
</dbReference>
<dbReference type="Pfam" id="PF03354">
    <property type="entry name" value="TerL_ATPase"/>
    <property type="match status" value="1"/>
</dbReference>
<dbReference type="Pfam" id="PF20441">
    <property type="entry name" value="TerL_nuclease"/>
    <property type="match status" value="2"/>
</dbReference>
<feature type="non-terminal residue" evidence="4">
    <location>
        <position position="1"/>
    </location>
</feature>
<dbReference type="GO" id="GO:0004519">
    <property type="term" value="F:endonuclease activity"/>
    <property type="evidence" value="ECO:0007669"/>
    <property type="project" value="InterPro"/>
</dbReference>
<dbReference type="PANTHER" id="PTHR41287">
    <property type="match status" value="1"/>
</dbReference>
<dbReference type="EMBL" id="LAZR01038015">
    <property type="protein sequence ID" value="KKL20661.1"/>
    <property type="molecule type" value="Genomic_DNA"/>
</dbReference>
<proteinExistence type="predicted"/>
<dbReference type="InterPro" id="IPR046461">
    <property type="entry name" value="TerL_ATPase"/>
</dbReference>
<sequence>SKYEPLGADVDGMDGLNTHGAIIDELHAHKSRLLWDKIVTSTAARRQPLTIAITTAGYDRNSVCWNMHERSVAVLERTWKDDTLFAYICALDEKDRWDDERVWHRANPNYGVSVKVDNMREQCREAKRSPAFQNTFRRLRLNQWTEQADRWLDMDAWNEAAGAVDRKALAGRIAYGGFDLSSVGDLTSFNLLFPFKDKSNGKGNGNGKGKRIRGQESEGAGERYKTLAFFWIPEERMQERVKRDRMHYDVWADQGFIRTTPGNVVDYDFIREDIRALGEEFNIREIGVDPWNATGITTQLTGDGFNMVQVRQHLVSLTSPMKYLLALTLSKRIEHGANPVLDWCAGNLAVEQDATGNIRPSKARSREKIDGMSALITALARAMVVPAPKKSVYATRGIKVL</sequence>
<dbReference type="InterPro" id="IPR046462">
    <property type="entry name" value="TerL_nuclease"/>
</dbReference>
<comment type="caution">
    <text evidence="4">The sequence shown here is derived from an EMBL/GenBank/DDBJ whole genome shotgun (WGS) entry which is preliminary data.</text>
</comment>